<dbReference type="GO" id="GO:0008270">
    <property type="term" value="F:zinc ion binding"/>
    <property type="evidence" value="ECO:0007669"/>
    <property type="project" value="UniProtKB-KW"/>
</dbReference>
<dbReference type="InterPro" id="IPR017907">
    <property type="entry name" value="Znf_RING_CS"/>
</dbReference>
<dbReference type="Pfam" id="PF00097">
    <property type="entry name" value="zf-C3HC4"/>
    <property type="match status" value="1"/>
</dbReference>
<dbReference type="PANTHER" id="PTHR11685">
    <property type="entry name" value="RBR FAMILY RING FINGER AND IBR DOMAIN-CONTAINING"/>
    <property type="match status" value="1"/>
</dbReference>
<dbReference type="PROSITE" id="PS50089">
    <property type="entry name" value="ZF_RING_2"/>
    <property type="match status" value="1"/>
</dbReference>
<dbReference type="FunFam" id="3.30.40.10:FF:000416">
    <property type="entry name" value="RBR-type E3 ubiquitin transferase"/>
    <property type="match status" value="1"/>
</dbReference>
<evidence type="ECO:0000259" key="10">
    <source>
        <dbReference type="PROSITE" id="PS50089"/>
    </source>
</evidence>
<keyword evidence="3" id="KW-0808">Transferase</keyword>
<dbReference type="Pfam" id="PF01485">
    <property type="entry name" value="IBR"/>
    <property type="match status" value="1"/>
</dbReference>
<dbReference type="InterPro" id="IPR031127">
    <property type="entry name" value="E3_UB_ligase_RBR"/>
</dbReference>
<keyword evidence="5" id="KW-0677">Repeat</keyword>
<keyword evidence="4" id="KW-0479">Metal-binding</keyword>
<evidence type="ECO:0000313" key="12">
    <source>
        <dbReference type="EMBL" id="RUS28457.1"/>
    </source>
</evidence>
<dbReference type="PROSITE" id="PS00518">
    <property type="entry name" value="ZF_RING_1"/>
    <property type="match status" value="1"/>
</dbReference>
<proteinExistence type="predicted"/>
<sequence>MRLGCSLTLSPTQVLFAVAEFLQNEALAFLGITFPLELQITHHGLTPLPTLLTHHDSAFRLHSFSTTTFSCALCLDNKKGTACVRLSTCDHVFCHPCLSSYFSMLIREGMVSQVRCPDLDCSRKSRVARGEDDADPPPPSHCDLAAIVGTDLANRYDRLVAKQRDEADPMVIFCPRLQCGRAVRKDPENIKLCLCDSCGFAFCLFCQRTWHGPAVYCQLKNKVKIVQDWLSAETEEVRRMLEFKYGAKNIDRLLRDYELEQETEKWKRENTMPCPQCGVHVIKSYGCNHMTCQICKSHFCYLCGQPISAGNPYACVHLSFSSKPNNSSHCHSPILSYPLLTYPPPHHHLSISHFNKAGTSCHMRLFEGVDTGEIPEDEH</sequence>
<dbReference type="SMART" id="SM00184">
    <property type="entry name" value="RING"/>
    <property type="match status" value="2"/>
</dbReference>
<comment type="catalytic activity">
    <reaction evidence="1">
        <text>[E2 ubiquitin-conjugating enzyme]-S-ubiquitinyl-L-cysteine + [acceptor protein]-L-lysine = [E2 ubiquitin-conjugating enzyme]-L-cysteine + [acceptor protein]-N(6)-ubiquitinyl-L-lysine.</text>
        <dbReference type="EC" id="2.3.2.31"/>
    </reaction>
</comment>
<keyword evidence="13" id="KW-1185">Reference proteome</keyword>
<gene>
    <name evidence="12" type="ORF">BC938DRAFT_481864</name>
</gene>
<comment type="caution">
    <text evidence="12">The sequence shown here is derived from an EMBL/GenBank/DDBJ whole genome shotgun (WGS) entry which is preliminary data.</text>
</comment>
<organism evidence="12 13">
    <name type="scientific">Jimgerdemannia flammicorona</name>
    <dbReference type="NCBI Taxonomy" id="994334"/>
    <lineage>
        <taxon>Eukaryota</taxon>
        <taxon>Fungi</taxon>
        <taxon>Fungi incertae sedis</taxon>
        <taxon>Mucoromycota</taxon>
        <taxon>Mucoromycotina</taxon>
        <taxon>Endogonomycetes</taxon>
        <taxon>Endogonales</taxon>
        <taxon>Endogonaceae</taxon>
        <taxon>Jimgerdemannia</taxon>
    </lineage>
</organism>
<keyword evidence="7" id="KW-0833">Ubl conjugation pathway</keyword>
<evidence type="ECO:0000256" key="9">
    <source>
        <dbReference type="PROSITE-ProRule" id="PRU00175"/>
    </source>
</evidence>
<evidence type="ECO:0000256" key="3">
    <source>
        <dbReference type="ARBA" id="ARBA00022679"/>
    </source>
</evidence>
<dbReference type="SMART" id="SM00647">
    <property type="entry name" value="IBR"/>
    <property type="match status" value="2"/>
</dbReference>
<evidence type="ECO:0000256" key="6">
    <source>
        <dbReference type="ARBA" id="ARBA00022771"/>
    </source>
</evidence>
<dbReference type="InterPro" id="IPR002867">
    <property type="entry name" value="IBR_dom"/>
</dbReference>
<dbReference type="InterPro" id="IPR001841">
    <property type="entry name" value="Znf_RING"/>
</dbReference>
<dbReference type="Pfam" id="PF22191">
    <property type="entry name" value="IBR_1"/>
    <property type="match status" value="1"/>
</dbReference>
<dbReference type="Gene3D" id="3.30.40.10">
    <property type="entry name" value="Zinc/RING finger domain, C3HC4 (zinc finger)"/>
    <property type="match status" value="1"/>
</dbReference>
<keyword evidence="6 9" id="KW-0863">Zinc-finger</keyword>
<dbReference type="InterPro" id="IPR018957">
    <property type="entry name" value="Znf_C3HC4_RING-type"/>
</dbReference>
<dbReference type="InterPro" id="IPR013083">
    <property type="entry name" value="Znf_RING/FYVE/PHD"/>
</dbReference>
<dbReference type="EMBL" id="RBNJ01006600">
    <property type="protein sequence ID" value="RUS28457.1"/>
    <property type="molecule type" value="Genomic_DNA"/>
</dbReference>
<dbReference type="InterPro" id="IPR044066">
    <property type="entry name" value="TRIAD_supradom"/>
</dbReference>
<feature type="domain" description="RING-type" evidence="10">
    <location>
        <begin position="71"/>
        <end position="117"/>
    </location>
</feature>
<reference evidence="12 13" key="1">
    <citation type="journal article" date="2018" name="New Phytol.">
        <title>Phylogenomics of Endogonaceae and evolution of mycorrhizas within Mucoromycota.</title>
        <authorList>
            <person name="Chang Y."/>
            <person name="Desiro A."/>
            <person name="Na H."/>
            <person name="Sandor L."/>
            <person name="Lipzen A."/>
            <person name="Clum A."/>
            <person name="Barry K."/>
            <person name="Grigoriev I.V."/>
            <person name="Martin F.M."/>
            <person name="Stajich J.E."/>
            <person name="Smith M.E."/>
            <person name="Bonito G."/>
            <person name="Spatafora J.W."/>
        </authorList>
    </citation>
    <scope>NUCLEOTIDE SEQUENCE [LARGE SCALE GENOMIC DNA]</scope>
    <source>
        <strain evidence="12 13">AD002</strain>
    </source>
</reference>
<feature type="domain" description="RING-type" evidence="11">
    <location>
        <begin position="67"/>
        <end position="328"/>
    </location>
</feature>
<dbReference type="AlphaFoldDB" id="A0A433QF84"/>
<evidence type="ECO:0000256" key="7">
    <source>
        <dbReference type="ARBA" id="ARBA00022786"/>
    </source>
</evidence>
<evidence type="ECO:0000256" key="2">
    <source>
        <dbReference type="ARBA" id="ARBA00012251"/>
    </source>
</evidence>
<dbReference type="GO" id="GO:0016567">
    <property type="term" value="P:protein ubiquitination"/>
    <property type="evidence" value="ECO:0007669"/>
    <property type="project" value="InterPro"/>
</dbReference>
<evidence type="ECO:0000256" key="8">
    <source>
        <dbReference type="ARBA" id="ARBA00022833"/>
    </source>
</evidence>
<dbReference type="Proteomes" id="UP000274822">
    <property type="component" value="Unassembled WGS sequence"/>
</dbReference>
<name>A0A433QF84_9FUNG</name>
<evidence type="ECO:0000259" key="11">
    <source>
        <dbReference type="PROSITE" id="PS51873"/>
    </source>
</evidence>
<dbReference type="EC" id="2.3.2.31" evidence="2"/>
<dbReference type="Gene3D" id="1.20.120.1750">
    <property type="match status" value="1"/>
</dbReference>
<evidence type="ECO:0000256" key="1">
    <source>
        <dbReference type="ARBA" id="ARBA00001798"/>
    </source>
</evidence>
<accession>A0A433QF84</accession>
<dbReference type="GO" id="GO:0061630">
    <property type="term" value="F:ubiquitin protein ligase activity"/>
    <property type="evidence" value="ECO:0007669"/>
    <property type="project" value="UniProtKB-EC"/>
</dbReference>
<keyword evidence="8" id="KW-0862">Zinc</keyword>
<evidence type="ECO:0000313" key="13">
    <source>
        <dbReference type="Proteomes" id="UP000274822"/>
    </source>
</evidence>
<protein>
    <recommendedName>
        <fullName evidence="2">RBR-type E3 ubiquitin transferase</fullName>
        <ecNumber evidence="2">2.3.2.31</ecNumber>
    </recommendedName>
</protein>
<evidence type="ECO:0000256" key="5">
    <source>
        <dbReference type="ARBA" id="ARBA00022737"/>
    </source>
</evidence>
<dbReference type="PROSITE" id="PS51873">
    <property type="entry name" value="TRIAD"/>
    <property type="match status" value="1"/>
</dbReference>
<dbReference type="SUPFAM" id="SSF57850">
    <property type="entry name" value="RING/U-box"/>
    <property type="match status" value="3"/>
</dbReference>
<evidence type="ECO:0000256" key="4">
    <source>
        <dbReference type="ARBA" id="ARBA00022723"/>
    </source>
</evidence>